<dbReference type="Gene3D" id="2.40.50.100">
    <property type="match status" value="1"/>
</dbReference>
<dbReference type="CDD" id="cd06850">
    <property type="entry name" value="biotinyl_domain"/>
    <property type="match status" value="1"/>
</dbReference>
<dbReference type="InterPro" id="IPR000089">
    <property type="entry name" value="Biotin_lipoyl"/>
</dbReference>
<name>A0A381SRX9_9ZZZZ</name>
<dbReference type="EMBL" id="UINC01003410">
    <property type="protein sequence ID" value="SVA06088.1"/>
    <property type="molecule type" value="Genomic_DNA"/>
</dbReference>
<evidence type="ECO:0000259" key="2">
    <source>
        <dbReference type="PROSITE" id="PS50968"/>
    </source>
</evidence>
<organism evidence="3">
    <name type="scientific">marine metagenome</name>
    <dbReference type="NCBI Taxonomy" id="408172"/>
    <lineage>
        <taxon>unclassified sequences</taxon>
        <taxon>metagenomes</taxon>
        <taxon>ecological metagenomes</taxon>
    </lineage>
</organism>
<reference evidence="3" key="1">
    <citation type="submission" date="2018-05" db="EMBL/GenBank/DDBJ databases">
        <authorList>
            <person name="Lanie J.A."/>
            <person name="Ng W.-L."/>
            <person name="Kazmierczak K.M."/>
            <person name="Andrzejewski T.M."/>
            <person name="Davidsen T.M."/>
            <person name="Wayne K.J."/>
            <person name="Tettelin H."/>
            <person name="Glass J.I."/>
            <person name="Rusch D."/>
            <person name="Podicherti R."/>
            <person name="Tsui H.-C.T."/>
            <person name="Winkler M.E."/>
        </authorList>
    </citation>
    <scope>NUCLEOTIDE SEQUENCE</scope>
</reference>
<dbReference type="PROSITE" id="PS50968">
    <property type="entry name" value="BIOTINYL_LIPOYL"/>
    <property type="match status" value="1"/>
</dbReference>
<dbReference type="PANTHER" id="PTHR45266:SF3">
    <property type="entry name" value="OXALOACETATE DECARBOXYLASE ALPHA CHAIN"/>
    <property type="match status" value="1"/>
</dbReference>
<keyword evidence="1" id="KW-0092">Biotin</keyword>
<feature type="non-terminal residue" evidence="3">
    <location>
        <position position="1"/>
    </location>
</feature>
<sequence length="75" mass="8201">VKLVTHEIRCPLTGTVIEVSVSVGDTVTEGDLLVVIESMKMENEVFSEVSGTVTEVRIEEDQNVSEEAVIVVIRN</sequence>
<dbReference type="SUPFAM" id="SSF51230">
    <property type="entry name" value="Single hybrid motif"/>
    <property type="match status" value="1"/>
</dbReference>
<dbReference type="AlphaFoldDB" id="A0A381SRX9"/>
<dbReference type="PANTHER" id="PTHR45266">
    <property type="entry name" value="OXALOACETATE DECARBOXYLASE ALPHA CHAIN"/>
    <property type="match status" value="1"/>
</dbReference>
<accession>A0A381SRX9</accession>
<evidence type="ECO:0000256" key="1">
    <source>
        <dbReference type="ARBA" id="ARBA00023267"/>
    </source>
</evidence>
<dbReference type="Pfam" id="PF00364">
    <property type="entry name" value="Biotin_lipoyl"/>
    <property type="match status" value="1"/>
</dbReference>
<feature type="domain" description="Lipoyl-binding" evidence="2">
    <location>
        <begin position="1"/>
        <end position="74"/>
    </location>
</feature>
<dbReference type="InterPro" id="IPR050709">
    <property type="entry name" value="Biotin_Carboxyl_Carrier/Decarb"/>
</dbReference>
<dbReference type="FunFam" id="2.40.50.100:FF:000003">
    <property type="entry name" value="Acetyl-CoA carboxylase biotin carboxyl carrier protein"/>
    <property type="match status" value="1"/>
</dbReference>
<protein>
    <recommendedName>
        <fullName evidence="2">Lipoyl-binding domain-containing protein</fullName>
    </recommendedName>
</protein>
<gene>
    <name evidence="3" type="ORF">METZ01_LOCUS58942</name>
</gene>
<proteinExistence type="predicted"/>
<evidence type="ECO:0000313" key="3">
    <source>
        <dbReference type="EMBL" id="SVA06088.1"/>
    </source>
</evidence>
<dbReference type="InterPro" id="IPR011053">
    <property type="entry name" value="Single_hybrid_motif"/>
</dbReference>